<dbReference type="AlphaFoldDB" id="A0A183CNF1"/>
<evidence type="ECO:0000313" key="1">
    <source>
        <dbReference type="Proteomes" id="UP000050741"/>
    </source>
</evidence>
<name>A0A183CNF1_GLOPA</name>
<protein>
    <submittedName>
        <fullName evidence="2">TLDc domain-containing protein</fullName>
    </submittedName>
</protein>
<proteinExistence type="predicted"/>
<reference evidence="1" key="1">
    <citation type="submission" date="2014-05" db="EMBL/GenBank/DDBJ databases">
        <title>The genome and life-stage specific transcriptomes of Globodera pallida elucidate key aspects of plant parasitism by a cyst nematode.</title>
        <authorList>
            <person name="Cotton J.A."/>
            <person name="Lilley C.J."/>
            <person name="Jones L.M."/>
            <person name="Kikuchi T."/>
            <person name="Reid A.J."/>
            <person name="Thorpe P."/>
            <person name="Tsai I.J."/>
            <person name="Beasley H."/>
            <person name="Blok V."/>
            <person name="Cock P.J.A."/>
            <person name="Van den Akker S.E."/>
            <person name="Holroyd N."/>
            <person name="Hunt M."/>
            <person name="Mantelin S."/>
            <person name="Naghra H."/>
            <person name="Pain A."/>
            <person name="Palomares-Rius J.E."/>
            <person name="Zarowiecki M."/>
            <person name="Berriman M."/>
            <person name="Jones J.T."/>
            <person name="Urwin P.E."/>
        </authorList>
    </citation>
    <scope>NUCLEOTIDE SEQUENCE [LARGE SCALE GENOMIC DNA]</scope>
    <source>
        <strain evidence="1">Lindley</strain>
    </source>
</reference>
<keyword evidence="1" id="KW-1185">Reference proteome</keyword>
<evidence type="ECO:0000313" key="2">
    <source>
        <dbReference type="WBParaSite" id="GPLIN_001440800"/>
    </source>
</evidence>
<sequence>MSAPRQSTNSFMVRVYDDLYTCSASFKRTLEPTCDEGRYWHSGLQQAFYFIDIHDAVCIMDASRKARLGHPFEVIDLTQDDECADPIIDLTDEEDCGLWKGNGTAEDPFVLDDGAEFVLVARGPSDMSVSSLVE</sequence>
<organism evidence="1 2">
    <name type="scientific">Globodera pallida</name>
    <name type="common">Potato cyst nematode worm</name>
    <name type="synonym">Heterodera pallida</name>
    <dbReference type="NCBI Taxonomy" id="36090"/>
    <lineage>
        <taxon>Eukaryota</taxon>
        <taxon>Metazoa</taxon>
        <taxon>Ecdysozoa</taxon>
        <taxon>Nematoda</taxon>
        <taxon>Chromadorea</taxon>
        <taxon>Rhabditida</taxon>
        <taxon>Tylenchina</taxon>
        <taxon>Tylenchomorpha</taxon>
        <taxon>Tylenchoidea</taxon>
        <taxon>Heteroderidae</taxon>
        <taxon>Heteroderinae</taxon>
        <taxon>Globodera</taxon>
    </lineage>
</organism>
<dbReference type="WBParaSite" id="GPLIN_001440800">
    <property type="protein sequence ID" value="GPLIN_001440800"/>
    <property type="gene ID" value="GPLIN_001440800"/>
</dbReference>
<reference evidence="2" key="2">
    <citation type="submission" date="2016-06" db="UniProtKB">
        <authorList>
            <consortium name="WormBaseParasite"/>
        </authorList>
    </citation>
    <scope>IDENTIFICATION</scope>
</reference>
<dbReference type="Proteomes" id="UP000050741">
    <property type="component" value="Unassembled WGS sequence"/>
</dbReference>
<accession>A0A183CNF1</accession>